<reference evidence="1 2" key="2">
    <citation type="journal article" date="2011" name="ISME J.">
        <title>RNA-seq reveals cooperative metabolic interactions between two termite-gut spirochete species in co-culture.</title>
        <authorList>
            <person name="Rosenthal A.Z."/>
            <person name="Matson E.G."/>
            <person name="Eldar A."/>
            <person name="Leadbetter J.R."/>
        </authorList>
    </citation>
    <scope>NUCLEOTIDE SEQUENCE [LARGE SCALE GENOMIC DNA]</scope>
    <source>
        <strain evidence="2">ATCC BAA-888 / DSM 13862 / ZAS-9</strain>
    </source>
</reference>
<organism evidence="1 2">
    <name type="scientific">Leadbettera azotonutricia (strain ATCC BAA-888 / DSM 13862 / ZAS-9)</name>
    <name type="common">Treponema azotonutricium</name>
    <dbReference type="NCBI Taxonomy" id="545695"/>
    <lineage>
        <taxon>Bacteria</taxon>
        <taxon>Pseudomonadati</taxon>
        <taxon>Spirochaetota</taxon>
        <taxon>Spirochaetia</taxon>
        <taxon>Spirochaetales</taxon>
        <taxon>Breznakiellaceae</taxon>
        <taxon>Leadbettera</taxon>
    </lineage>
</organism>
<dbReference type="Pfam" id="PF13489">
    <property type="entry name" value="Methyltransf_23"/>
    <property type="match status" value="1"/>
</dbReference>
<dbReference type="Gene3D" id="3.40.50.150">
    <property type="entry name" value="Vaccinia Virus protein VP39"/>
    <property type="match status" value="1"/>
</dbReference>
<evidence type="ECO:0000313" key="2">
    <source>
        <dbReference type="Proteomes" id="UP000009222"/>
    </source>
</evidence>
<evidence type="ECO:0000313" key="1">
    <source>
        <dbReference type="EMBL" id="AEF82719.1"/>
    </source>
</evidence>
<accession>F5Y9I2</accession>
<dbReference type="eggNOG" id="COG2227">
    <property type="taxonomic scope" value="Bacteria"/>
</dbReference>
<dbReference type="InterPro" id="IPR029063">
    <property type="entry name" value="SAM-dependent_MTases_sf"/>
</dbReference>
<keyword evidence="1" id="KW-0489">Methyltransferase</keyword>
<dbReference type="EMBL" id="CP001841">
    <property type="protein sequence ID" value="AEF82719.1"/>
    <property type="molecule type" value="Genomic_DNA"/>
</dbReference>
<dbReference type="HOGENOM" id="CLU_068669_2_1_12"/>
<protein>
    <submittedName>
        <fullName evidence="1">Methyltransferase/methylase</fullName>
    </submittedName>
</protein>
<dbReference type="InParanoid" id="F5Y9I2"/>
<gene>
    <name evidence="1" type="ordered locus">TREAZ_0858</name>
</gene>
<dbReference type="RefSeq" id="WP_015711122.1">
    <property type="nucleotide sequence ID" value="NC_015577.1"/>
</dbReference>
<reference evidence="2" key="1">
    <citation type="submission" date="2009-12" db="EMBL/GenBank/DDBJ databases">
        <title>Complete sequence of Treponema azotonutricium strain ZAS-9.</title>
        <authorList>
            <person name="Tetu S.G."/>
            <person name="Matson E."/>
            <person name="Ren Q."/>
            <person name="Seshadri R."/>
            <person name="Elbourne L."/>
            <person name="Hassan K.A."/>
            <person name="Durkin A."/>
            <person name="Radune D."/>
            <person name="Mohamoud Y."/>
            <person name="Shay R."/>
            <person name="Jin S."/>
            <person name="Zhang X."/>
            <person name="Lucey K."/>
            <person name="Ballor N.R."/>
            <person name="Ottesen E."/>
            <person name="Rosenthal R."/>
            <person name="Allen A."/>
            <person name="Leadbetter J.R."/>
            <person name="Paulsen I.T."/>
        </authorList>
    </citation>
    <scope>NUCLEOTIDE SEQUENCE [LARGE SCALE GENOMIC DNA]</scope>
    <source>
        <strain evidence="2">ATCC BAA-888 / DSM 13862 / ZAS-9</strain>
    </source>
</reference>
<dbReference type="STRING" id="545695.TREAZ_0858"/>
<keyword evidence="1" id="KW-0808">Transferase</keyword>
<dbReference type="KEGG" id="taz:TREAZ_0858"/>
<dbReference type="GO" id="GO:0008168">
    <property type="term" value="F:methyltransferase activity"/>
    <property type="evidence" value="ECO:0007669"/>
    <property type="project" value="UniProtKB-KW"/>
</dbReference>
<proteinExistence type="predicted"/>
<dbReference type="PANTHER" id="PTHR43861">
    <property type="entry name" value="TRANS-ACONITATE 2-METHYLTRANSFERASE-RELATED"/>
    <property type="match status" value="1"/>
</dbReference>
<dbReference type="CDD" id="cd02440">
    <property type="entry name" value="AdoMet_MTases"/>
    <property type="match status" value="1"/>
</dbReference>
<keyword evidence="2" id="KW-1185">Reference proteome</keyword>
<name>F5Y9I2_LEAAZ</name>
<dbReference type="SUPFAM" id="SSF53335">
    <property type="entry name" value="S-adenosyl-L-methionine-dependent methyltransferases"/>
    <property type="match status" value="1"/>
</dbReference>
<sequence length="284" mass="31229">MKAAKKAVKTWSTPVAREESRLIPCAICGGLSFKPYLQCEGFSYVRCTRCGLVQMNPQPLAEEVSLRYGTGHGADYLAYELENEKPFLELQLLALNDAGFWELKAGRVLDIGCATGTLLAELKKRGWDTAGVEICEEEAAYARRERSLDVRSLALEDARFAPASFDAVLASHVIEHLNDPGALVKEAGRILKPGGCFIVTTPNISGFQAKIFSGRWRSAIFDHLYLFSVKTLTELLKLNGFTIEKVKTWGGLAAGTAPRPIKRIADKVAKRFGFGDVMLIKASR</sequence>
<dbReference type="OrthoDB" id="9810247at2"/>
<dbReference type="AlphaFoldDB" id="F5Y9I2"/>
<dbReference type="Proteomes" id="UP000009222">
    <property type="component" value="Chromosome"/>
</dbReference>
<dbReference type="GO" id="GO:0032259">
    <property type="term" value="P:methylation"/>
    <property type="evidence" value="ECO:0007669"/>
    <property type="project" value="UniProtKB-KW"/>
</dbReference>